<organism evidence="1 2">
    <name type="scientific">Microvirga brassicacearum</name>
    <dbReference type="NCBI Taxonomy" id="2580413"/>
    <lineage>
        <taxon>Bacteria</taxon>
        <taxon>Pseudomonadati</taxon>
        <taxon>Pseudomonadota</taxon>
        <taxon>Alphaproteobacteria</taxon>
        <taxon>Hyphomicrobiales</taxon>
        <taxon>Methylobacteriaceae</taxon>
        <taxon>Microvirga</taxon>
    </lineage>
</organism>
<dbReference type="Pfam" id="PF06080">
    <property type="entry name" value="DUF938"/>
    <property type="match status" value="1"/>
</dbReference>
<sequence>MTTASDPHVLLTSPSVARNREPILEILHRVLPKSGVVLEIASGTGEHAVYFAAALPHLRWQPTDRDERALKSIAAHRAISGLPNLLAPLVLDAAEVEWPVRHADAIVAINMVHISPWRATQGLMAGAGRVLPPGGGLYLYGAYKENGAHTAPSNERFDQDLRRRDPEWGVRDLEEVTELADRHGLVLAERIAMPANNLSLVFRREQSF</sequence>
<dbReference type="InterPro" id="IPR010342">
    <property type="entry name" value="DUF938"/>
</dbReference>
<name>A0A5N3P372_9HYPH</name>
<comment type="caution">
    <text evidence="1">The sequence shown here is derived from an EMBL/GenBank/DDBJ whole genome shotgun (WGS) entry which is preliminary data.</text>
</comment>
<accession>A0A5N3P372</accession>
<dbReference type="Gene3D" id="3.40.50.150">
    <property type="entry name" value="Vaccinia Virus protein VP39"/>
    <property type="match status" value="1"/>
</dbReference>
<protein>
    <submittedName>
        <fullName evidence="1">DUF938 domain-containing protein</fullName>
    </submittedName>
</protein>
<dbReference type="AlphaFoldDB" id="A0A5N3P372"/>
<dbReference type="SUPFAM" id="SSF53335">
    <property type="entry name" value="S-adenosyl-L-methionine-dependent methyltransferases"/>
    <property type="match status" value="1"/>
</dbReference>
<dbReference type="OrthoDB" id="5525831at2"/>
<dbReference type="EMBL" id="VCMV01000079">
    <property type="protein sequence ID" value="KAB0264165.1"/>
    <property type="molecule type" value="Genomic_DNA"/>
</dbReference>
<keyword evidence="2" id="KW-1185">Reference proteome</keyword>
<dbReference type="PANTHER" id="PTHR20974">
    <property type="entry name" value="UPF0585 PROTEIN CG18661"/>
    <property type="match status" value="1"/>
</dbReference>
<evidence type="ECO:0000313" key="1">
    <source>
        <dbReference type="EMBL" id="KAB0264165.1"/>
    </source>
</evidence>
<gene>
    <name evidence="1" type="ORF">FEZ63_24295</name>
</gene>
<dbReference type="RefSeq" id="WP_150949942.1">
    <property type="nucleotide sequence ID" value="NZ_VCMV01000079.1"/>
</dbReference>
<dbReference type="InterPro" id="IPR029063">
    <property type="entry name" value="SAM-dependent_MTases_sf"/>
</dbReference>
<dbReference type="Proteomes" id="UP000325684">
    <property type="component" value="Unassembled WGS sequence"/>
</dbReference>
<dbReference type="PANTHER" id="PTHR20974:SF0">
    <property type="entry name" value="UPF0585 PROTEIN CG18661"/>
    <property type="match status" value="1"/>
</dbReference>
<reference evidence="1 2" key="1">
    <citation type="journal article" date="2019" name="Microorganisms">
        <title>Genome Insights into the Novel Species Microvirga brassicacearum, a Rapeseed Endophyte with Biotechnological Potential.</title>
        <authorList>
            <person name="Jimenez-Gomez A."/>
            <person name="Saati-Santamaria Z."/>
            <person name="Igual J.M."/>
            <person name="Rivas R."/>
            <person name="Mateos P.F."/>
            <person name="Garcia-Fraile P."/>
        </authorList>
    </citation>
    <scope>NUCLEOTIDE SEQUENCE [LARGE SCALE GENOMIC DNA]</scope>
    <source>
        <strain evidence="1 2">CDVBN77</strain>
    </source>
</reference>
<evidence type="ECO:0000313" key="2">
    <source>
        <dbReference type="Proteomes" id="UP000325684"/>
    </source>
</evidence>
<proteinExistence type="predicted"/>